<organism evidence="1 2">
    <name type="scientific">Lactuca saligna</name>
    <name type="common">Willowleaf lettuce</name>
    <dbReference type="NCBI Taxonomy" id="75948"/>
    <lineage>
        <taxon>Eukaryota</taxon>
        <taxon>Viridiplantae</taxon>
        <taxon>Streptophyta</taxon>
        <taxon>Embryophyta</taxon>
        <taxon>Tracheophyta</taxon>
        <taxon>Spermatophyta</taxon>
        <taxon>Magnoliopsida</taxon>
        <taxon>eudicotyledons</taxon>
        <taxon>Gunneridae</taxon>
        <taxon>Pentapetalae</taxon>
        <taxon>asterids</taxon>
        <taxon>campanulids</taxon>
        <taxon>Asterales</taxon>
        <taxon>Asteraceae</taxon>
        <taxon>Cichorioideae</taxon>
        <taxon>Cichorieae</taxon>
        <taxon>Lactucinae</taxon>
        <taxon>Lactuca</taxon>
    </lineage>
</organism>
<accession>A0AA35ZU46</accession>
<dbReference type="Proteomes" id="UP001177003">
    <property type="component" value="Chromosome 8"/>
</dbReference>
<evidence type="ECO:0000313" key="1">
    <source>
        <dbReference type="EMBL" id="CAI9298949.1"/>
    </source>
</evidence>
<proteinExistence type="predicted"/>
<reference evidence="1" key="1">
    <citation type="submission" date="2023-04" db="EMBL/GenBank/DDBJ databases">
        <authorList>
            <person name="Vijverberg K."/>
            <person name="Xiong W."/>
            <person name="Schranz E."/>
        </authorList>
    </citation>
    <scope>NUCLEOTIDE SEQUENCE</scope>
</reference>
<gene>
    <name evidence="1" type="ORF">LSALG_LOCUS37684</name>
</gene>
<protein>
    <submittedName>
        <fullName evidence="1">Uncharacterized protein</fullName>
    </submittedName>
</protein>
<name>A0AA35ZU46_LACSI</name>
<evidence type="ECO:0000313" key="2">
    <source>
        <dbReference type="Proteomes" id="UP001177003"/>
    </source>
</evidence>
<keyword evidence="2" id="KW-1185">Reference proteome</keyword>
<sequence>MDQLAEKAQKAKVLSIKLQYTNKHMDDLKSEKTIIKICVSEINQTFLFRCFDKVEKALISDKAVNLKLFNFQLKYAKPQYQTWSLKKIIRLKVCSAVPTEDFTNIRFKGFWGTDKVLDEFTLTDFPFMNPFDWVFLFNIILKDEKKYEPIVAHLKRMFICYIQEIAKIDVEIAIVLKKMPLMKLEEESSDLPKQRLEVIQKEHYSSSM</sequence>
<dbReference type="EMBL" id="OX465084">
    <property type="protein sequence ID" value="CAI9298949.1"/>
    <property type="molecule type" value="Genomic_DNA"/>
</dbReference>
<dbReference type="AlphaFoldDB" id="A0AA35ZU46"/>